<sequence>MRFRKARVKKEASLRAKMIFGGILILFVPVFFIGSVTFINSSRTSEDIAKLQFVQIAQSLSGMLELALNKDLKVLEKIAKDPKIIAAMIAQNKTVIRSDLSVVHQMFSPNYEGVGVFNADGIVYCDGIDIAREGIYIGDRQYFKEAKKGRPGVLPVVRSRATGASVFGVSAPMFSPEGDFLGGVVGVLKVDHLIDYISTIQIGRTGYAFMLDPEGLVIAHPDKNIVLKVHIRDMTGLDALISKVESRQAGTVSYTYAGKKKIAGLAPVELTGWTIGVCQNREEILSLAHDNITFTLMISALFALLTILAVLVLSGKISVPVEQKLSYLSHAPEQAMEATQAGAWEADPVTQTVTFSDQWFTMLGRKPQRARVSLKKTADFIHPEDYPAMIRTIEEFLAGGGKGQSEIEFRLRRADGSWCWVLSKSRAIERNEKGEPARIIGLDINIEKIKAAQIELAQSESRFRALFRLAPLPLAEVAGDRIVGINERFHMTLGYTIGNLPTQDVWWEKAFPDLKYRSRVKSGWQAEVDRARKEKTDAYGGEWQVTAKDGTVHTMVISAGAIGNSMLISFFDITERKQIENIQQESLELLRATFDATPDGIMVVDQNLNVTQANRQLYRMWRIPRELQGNVDEQALREFVSDQLVDPAGFQNLDERLYQSRTQDEYEFLFKDGRVFTCYSAPMILNENEIGRVWDFRDISKQKRAEAEREKLQGQLLQAQKLEAIGNLAGGLAHDFNNMLGIITGYAELTLKELADNNPFRGNIEQIIDAAQRSAALTRQLLIFSRKQRVKPVLIDLNVAINAMLNMLRRLIGENIELNWLPPDEPCPVKIDPSQLDQILFNLCINARDAISDIGRITIKADRIFFDETAIKAYVDCTPGDYVHLSIEDNGSGIDKETAKHVFEPFFTTKEVGRGTGLGLATIYGIVKQNGGGIKFYSEPGSGTVFNIYLPKAADEIVPEQAQHYENIPLGRGETILIVEDEPSLMEMGQIMLARLGYEVLPATTPGEAIQMVKECSGDIHLFLTDVIMPEMNGRELIDRLLDIRPGTKYMFMSGYAADVITGKGAIDQASNFIQKPFNLKDFAGKLREILNGSDRETPDDVKKTD</sequence>
<dbReference type="SMART" id="SM00086">
    <property type="entry name" value="PAC"/>
    <property type="match status" value="3"/>
</dbReference>
<dbReference type="CDD" id="cd00082">
    <property type="entry name" value="HisKA"/>
    <property type="match status" value="1"/>
</dbReference>
<dbReference type="SMART" id="SM00091">
    <property type="entry name" value="PAS"/>
    <property type="match status" value="3"/>
</dbReference>
<dbReference type="CDD" id="cd12912">
    <property type="entry name" value="PDC2_MCP_like"/>
    <property type="match status" value="1"/>
</dbReference>
<dbReference type="RefSeq" id="WP_155309264.1">
    <property type="nucleotide sequence ID" value="NZ_AP021879.1"/>
</dbReference>
<dbReference type="Pfam" id="PF00512">
    <property type="entry name" value="HisKA"/>
    <property type="match status" value="1"/>
</dbReference>
<dbReference type="PROSITE" id="PS50109">
    <property type="entry name" value="HIS_KIN"/>
    <property type="match status" value="1"/>
</dbReference>
<reference evidence="19 20" key="1">
    <citation type="submission" date="2019-11" db="EMBL/GenBank/DDBJ databases">
        <title>Comparative genomics of hydrocarbon-degrading Desulfosarcina strains.</title>
        <authorList>
            <person name="Watanabe M."/>
            <person name="Kojima H."/>
            <person name="Fukui M."/>
        </authorList>
    </citation>
    <scope>NUCLEOTIDE SEQUENCE [LARGE SCALE GENOMIC DNA]</scope>
    <source>
        <strain evidence="20">oXyS1</strain>
    </source>
</reference>
<evidence type="ECO:0000256" key="15">
    <source>
        <dbReference type="SAM" id="Phobius"/>
    </source>
</evidence>
<protein>
    <recommendedName>
        <fullName evidence="3">histidine kinase</fullName>
        <ecNumber evidence="3">2.7.13.3</ecNumber>
    </recommendedName>
</protein>
<keyword evidence="6" id="KW-0808">Transferase</keyword>
<feature type="transmembrane region" description="Helical" evidence="15">
    <location>
        <begin position="20"/>
        <end position="39"/>
    </location>
</feature>
<dbReference type="InterPro" id="IPR035965">
    <property type="entry name" value="PAS-like_dom_sf"/>
</dbReference>
<keyword evidence="5 14" id="KW-0597">Phosphoprotein</keyword>
<dbReference type="InterPro" id="IPR011006">
    <property type="entry name" value="CheY-like_superfamily"/>
</dbReference>
<name>A0A5K8A5X7_9BACT</name>
<dbReference type="InterPro" id="IPR003661">
    <property type="entry name" value="HisK_dim/P_dom"/>
</dbReference>
<dbReference type="Pfam" id="PF02743">
    <property type="entry name" value="dCache_1"/>
    <property type="match status" value="1"/>
</dbReference>
<dbReference type="Gene3D" id="3.30.450.20">
    <property type="entry name" value="PAS domain"/>
    <property type="match status" value="4"/>
</dbReference>
<dbReference type="CDD" id="cd00130">
    <property type="entry name" value="PAS"/>
    <property type="match status" value="1"/>
</dbReference>
<dbReference type="InterPro" id="IPR036890">
    <property type="entry name" value="HATPase_C_sf"/>
</dbReference>
<evidence type="ECO:0000256" key="1">
    <source>
        <dbReference type="ARBA" id="ARBA00000085"/>
    </source>
</evidence>
<dbReference type="Pfam" id="PF00072">
    <property type="entry name" value="Response_reg"/>
    <property type="match status" value="1"/>
</dbReference>
<feature type="domain" description="Response regulatory" evidence="17">
    <location>
        <begin position="975"/>
        <end position="1091"/>
    </location>
</feature>
<feature type="modified residue" description="4-aspartylphosphate" evidence="14">
    <location>
        <position position="1026"/>
    </location>
</feature>
<evidence type="ECO:0000256" key="14">
    <source>
        <dbReference type="PROSITE-ProRule" id="PRU00169"/>
    </source>
</evidence>
<dbReference type="PROSITE" id="PS50113">
    <property type="entry name" value="PAC"/>
    <property type="match status" value="1"/>
</dbReference>
<evidence type="ECO:0000256" key="3">
    <source>
        <dbReference type="ARBA" id="ARBA00012438"/>
    </source>
</evidence>
<keyword evidence="8" id="KW-0547">Nucleotide-binding</keyword>
<dbReference type="Pfam" id="PF13188">
    <property type="entry name" value="PAS_8"/>
    <property type="match status" value="2"/>
</dbReference>
<organism evidence="19 20">
    <name type="scientific">Desulfosarcina ovata subsp. ovata</name>
    <dbReference type="NCBI Taxonomy" id="2752305"/>
    <lineage>
        <taxon>Bacteria</taxon>
        <taxon>Pseudomonadati</taxon>
        <taxon>Thermodesulfobacteriota</taxon>
        <taxon>Desulfobacteria</taxon>
        <taxon>Desulfobacterales</taxon>
        <taxon>Desulfosarcinaceae</taxon>
        <taxon>Desulfosarcina</taxon>
    </lineage>
</organism>
<evidence type="ECO:0000313" key="20">
    <source>
        <dbReference type="Proteomes" id="UP000422108"/>
    </source>
</evidence>
<evidence type="ECO:0000256" key="8">
    <source>
        <dbReference type="ARBA" id="ARBA00022741"/>
    </source>
</evidence>
<evidence type="ECO:0000259" key="18">
    <source>
        <dbReference type="PROSITE" id="PS50113"/>
    </source>
</evidence>
<comment type="catalytic activity">
    <reaction evidence="1">
        <text>ATP + protein L-histidine = ADP + protein N-phospho-L-histidine.</text>
        <dbReference type="EC" id="2.7.13.3"/>
    </reaction>
</comment>
<comment type="subcellular location">
    <subcellularLocation>
        <location evidence="2">Cell membrane</location>
        <topology evidence="2">Multi-pass membrane protein</topology>
    </subcellularLocation>
</comment>
<keyword evidence="7 15" id="KW-0812">Transmembrane</keyword>
<dbReference type="Pfam" id="PF02518">
    <property type="entry name" value="HATPase_c"/>
    <property type="match status" value="1"/>
</dbReference>
<dbReference type="InterPro" id="IPR036097">
    <property type="entry name" value="HisK_dim/P_sf"/>
</dbReference>
<evidence type="ECO:0000259" key="16">
    <source>
        <dbReference type="PROSITE" id="PS50109"/>
    </source>
</evidence>
<gene>
    <name evidence="19" type="ORF">DSCOOX_10410</name>
</gene>
<evidence type="ECO:0000256" key="4">
    <source>
        <dbReference type="ARBA" id="ARBA00022475"/>
    </source>
</evidence>
<dbReference type="Gene3D" id="3.30.565.10">
    <property type="entry name" value="Histidine kinase-like ATPase, C-terminal domain"/>
    <property type="match status" value="1"/>
</dbReference>
<keyword evidence="10" id="KW-0067">ATP-binding</keyword>
<dbReference type="InterPro" id="IPR000700">
    <property type="entry name" value="PAS-assoc_C"/>
</dbReference>
<dbReference type="PANTHER" id="PTHR43065">
    <property type="entry name" value="SENSOR HISTIDINE KINASE"/>
    <property type="match status" value="1"/>
</dbReference>
<dbReference type="SUPFAM" id="SSF55785">
    <property type="entry name" value="PYP-like sensor domain (PAS domain)"/>
    <property type="match status" value="3"/>
</dbReference>
<evidence type="ECO:0000256" key="13">
    <source>
        <dbReference type="ARBA" id="ARBA00023136"/>
    </source>
</evidence>
<evidence type="ECO:0000256" key="12">
    <source>
        <dbReference type="ARBA" id="ARBA00023012"/>
    </source>
</evidence>
<dbReference type="SMART" id="SM00387">
    <property type="entry name" value="HATPase_c"/>
    <property type="match status" value="1"/>
</dbReference>
<dbReference type="InterPro" id="IPR005467">
    <property type="entry name" value="His_kinase_dom"/>
</dbReference>
<dbReference type="SUPFAM" id="SSF47384">
    <property type="entry name" value="Homodimeric domain of signal transducing histidine kinase"/>
    <property type="match status" value="1"/>
</dbReference>
<evidence type="ECO:0000256" key="5">
    <source>
        <dbReference type="ARBA" id="ARBA00022553"/>
    </source>
</evidence>
<evidence type="ECO:0000256" key="9">
    <source>
        <dbReference type="ARBA" id="ARBA00022777"/>
    </source>
</evidence>
<dbReference type="InterPro" id="IPR000014">
    <property type="entry name" value="PAS"/>
</dbReference>
<dbReference type="NCBIfam" id="TIGR00229">
    <property type="entry name" value="sensory_box"/>
    <property type="match status" value="2"/>
</dbReference>
<evidence type="ECO:0000256" key="7">
    <source>
        <dbReference type="ARBA" id="ARBA00022692"/>
    </source>
</evidence>
<dbReference type="InterPro" id="IPR033479">
    <property type="entry name" value="dCache_1"/>
</dbReference>
<dbReference type="InterPro" id="IPR001610">
    <property type="entry name" value="PAC"/>
</dbReference>
<feature type="domain" description="Histidine kinase" evidence="16">
    <location>
        <begin position="731"/>
        <end position="954"/>
    </location>
</feature>
<dbReference type="EMBL" id="AP021879">
    <property type="protein sequence ID" value="BBO87861.1"/>
    <property type="molecule type" value="Genomic_DNA"/>
</dbReference>
<dbReference type="SMART" id="SM00448">
    <property type="entry name" value="REC"/>
    <property type="match status" value="1"/>
</dbReference>
<dbReference type="SMART" id="SM00388">
    <property type="entry name" value="HisKA"/>
    <property type="match status" value="1"/>
</dbReference>
<keyword evidence="12" id="KW-0902">Two-component regulatory system</keyword>
<dbReference type="AlphaFoldDB" id="A0A5K8A5X7"/>
<dbReference type="PROSITE" id="PS50110">
    <property type="entry name" value="RESPONSE_REGULATORY"/>
    <property type="match status" value="1"/>
</dbReference>
<feature type="domain" description="PAC" evidence="18">
    <location>
        <begin position="405"/>
        <end position="458"/>
    </location>
</feature>
<dbReference type="Gene3D" id="1.10.287.130">
    <property type="match status" value="1"/>
</dbReference>
<keyword evidence="9" id="KW-0418">Kinase</keyword>
<dbReference type="CDD" id="cd12914">
    <property type="entry name" value="PDC1_DGC_like"/>
    <property type="match status" value="1"/>
</dbReference>
<proteinExistence type="predicted"/>
<evidence type="ECO:0000313" key="19">
    <source>
        <dbReference type="EMBL" id="BBO87861.1"/>
    </source>
</evidence>
<dbReference type="InterPro" id="IPR001789">
    <property type="entry name" value="Sig_transdc_resp-reg_receiver"/>
</dbReference>
<evidence type="ECO:0000256" key="6">
    <source>
        <dbReference type="ARBA" id="ARBA00022679"/>
    </source>
</evidence>
<dbReference type="InterPro" id="IPR003594">
    <property type="entry name" value="HATPase_dom"/>
</dbReference>
<dbReference type="GO" id="GO:0005524">
    <property type="term" value="F:ATP binding"/>
    <property type="evidence" value="ECO:0007669"/>
    <property type="project" value="UniProtKB-KW"/>
</dbReference>
<evidence type="ECO:0000256" key="2">
    <source>
        <dbReference type="ARBA" id="ARBA00004651"/>
    </source>
</evidence>
<evidence type="ECO:0000256" key="10">
    <source>
        <dbReference type="ARBA" id="ARBA00022840"/>
    </source>
</evidence>
<keyword evidence="4" id="KW-1003">Cell membrane</keyword>
<dbReference type="SUPFAM" id="SSF52172">
    <property type="entry name" value="CheY-like"/>
    <property type="match status" value="1"/>
</dbReference>
<dbReference type="PANTHER" id="PTHR43065:SF46">
    <property type="entry name" value="C4-DICARBOXYLATE TRANSPORT SENSOR PROTEIN DCTB"/>
    <property type="match status" value="1"/>
</dbReference>
<accession>A0A5K8A5X7</accession>
<dbReference type="GO" id="GO:0005886">
    <property type="term" value="C:plasma membrane"/>
    <property type="evidence" value="ECO:0007669"/>
    <property type="project" value="UniProtKB-SubCell"/>
</dbReference>
<dbReference type="Pfam" id="PF08447">
    <property type="entry name" value="PAS_3"/>
    <property type="match status" value="1"/>
</dbReference>
<evidence type="ECO:0000259" key="17">
    <source>
        <dbReference type="PROSITE" id="PS50110"/>
    </source>
</evidence>
<dbReference type="Gene3D" id="3.40.50.2300">
    <property type="match status" value="1"/>
</dbReference>
<dbReference type="InterPro" id="IPR004358">
    <property type="entry name" value="Sig_transdc_His_kin-like_C"/>
</dbReference>
<dbReference type="PRINTS" id="PR00344">
    <property type="entry name" value="BCTRLSENSOR"/>
</dbReference>
<dbReference type="SUPFAM" id="SSF55874">
    <property type="entry name" value="ATPase domain of HSP90 chaperone/DNA topoisomerase II/histidine kinase"/>
    <property type="match status" value="1"/>
</dbReference>
<dbReference type="Proteomes" id="UP000422108">
    <property type="component" value="Chromosome"/>
</dbReference>
<dbReference type="EC" id="2.7.13.3" evidence="3"/>
<keyword evidence="20" id="KW-1185">Reference proteome</keyword>
<keyword evidence="11 15" id="KW-1133">Transmembrane helix</keyword>
<keyword evidence="13 15" id="KW-0472">Membrane</keyword>
<dbReference type="GO" id="GO:0000155">
    <property type="term" value="F:phosphorelay sensor kinase activity"/>
    <property type="evidence" value="ECO:0007669"/>
    <property type="project" value="InterPro"/>
</dbReference>
<evidence type="ECO:0000256" key="11">
    <source>
        <dbReference type="ARBA" id="ARBA00022989"/>
    </source>
</evidence>
<dbReference type="InterPro" id="IPR013655">
    <property type="entry name" value="PAS_fold_3"/>
</dbReference>